<dbReference type="GO" id="GO:0032259">
    <property type="term" value="P:methylation"/>
    <property type="evidence" value="ECO:0007669"/>
    <property type="project" value="UniProtKB-KW"/>
</dbReference>
<feature type="compositionally biased region" description="Basic and acidic residues" evidence="4">
    <location>
        <begin position="1"/>
        <end position="82"/>
    </location>
</feature>
<dbReference type="SMART" id="SM00967">
    <property type="entry name" value="SpoU_sub_bind"/>
    <property type="match status" value="1"/>
</dbReference>
<dbReference type="GO" id="GO:0003723">
    <property type="term" value="F:RNA binding"/>
    <property type="evidence" value="ECO:0007669"/>
    <property type="project" value="InterPro"/>
</dbReference>
<dbReference type="InterPro" id="IPR004441">
    <property type="entry name" value="rRNA_MeTrfase_TrmH"/>
</dbReference>
<dbReference type="InterPro" id="IPR013123">
    <property type="entry name" value="SpoU_subst-bd"/>
</dbReference>
<dbReference type="SUPFAM" id="SSF75217">
    <property type="entry name" value="alpha/beta knot"/>
    <property type="match status" value="1"/>
</dbReference>
<dbReference type="Proteomes" id="UP000191554">
    <property type="component" value="Unassembled WGS sequence"/>
</dbReference>
<dbReference type="AlphaFoldDB" id="A0A1V4SRT3"/>
<dbReference type="NCBIfam" id="TIGR00186">
    <property type="entry name" value="rRNA_methyl_3"/>
    <property type="match status" value="1"/>
</dbReference>
<evidence type="ECO:0000256" key="3">
    <source>
        <dbReference type="ARBA" id="ARBA00022679"/>
    </source>
</evidence>
<comment type="similarity">
    <text evidence="1">Belongs to the class IV-like SAM-binding methyltransferase superfamily. RNA methyltransferase TrmH family.</text>
</comment>
<evidence type="ECO:0000259" key="5">
    <source>
        <dbReference type="SMART" id="SM00967"/>
    </source>
</evidence>
<evidence type="ECO:0000256" key="2">
    <source>
        <dbReference type="ARBA" id="ARBA00022603"/>
    </source>
</evidence>
<dbReference type="OrthoDB" id="9794400at2"/>
<feature type="domain" description="RNA 2-O ribose methyltransferase substrate binding" evidence="5">
    <location>
        <begin position="94"/>
        <end position="169"/>
    </location>
</feature>
<dbReference type="InterPro" id="IPR029026">
    <property type="entry name" value="tRNA_m1G_MTases_N"/>
</dbReference>
<organism evidence="6 7">
    <name type="scientific">Ruminiclostridium hungatei</name>
    <name type="common">Clostridium hungatei</name>
    <dbReference type="NCBI Taxonomy" id="48256"/>
    <lineage>
        <taxon>Bacteria</taxon>
        <taxon>Bacillati</taxon>
        <taxon>Bacillota</taxon>
        <taxon>Clostridia</taxon>
        <taxon>Eubacteriales</taxon>
        <taxon>Oscillospiraceae</taxon>
        <taxon>Ruminiclostridium</taxon>
    </lineage>
</organism>
<dbReference type="SUPFAM" id="SSF55315">
    <property type="entry name" value="L30e-like"/>
    <property type="match status" value="1"/>
</dbReference>
<feature type="region of interest" description="Disordered" evidence="4">
    <location>
        <begin position="1"/>
        <end position="93"/>
    </location>
</feature>
<dbReference type="Gene3D" id="3.30.1330.30">
    <property type="match status" value="1"/>
</dbReference>
<evidence type="ECO:0000256" key="4">
    <source>
        <dbReference type="SAM" id="MobiDB-lite"/>
    </source>
</evidence>
<evidence type="ECO:0000256" key="1">
    <source>
        <dbReference type="ARBA" id="ARBA00007228"/>
    </source>
</evidence>
<dbReference type="EC" id="2.1.1.-" evidence="6"/>
<evidence type="ECO:0000313" key="6">
    <source>
        <dbReference type="EMBL" id="OPX45937.1"/>
    </source>
</evidence>
<dbReference type="GO" id="GO:0005829">
    <property type="term" value="C:cytosol"/>
    <property type="evidence" value="ECO:0007669"/>
    <property type="project" value="TreeGrafter"/>
</dbReference>
<protein>
    <submittedName>
        <fullName evidence="6">Putative TrmH family tRNA/rRNA methyltransferase</fullName>
        <ecNumber evidence="6">2.1.1.-</ecNumber>
    </submittedName>
</protein>
<keyword evidence="2 6" id="KW-0489">Methyltransferase</keyword>
<dbReference type="Pfam" id="PF00588">
    <property type="entry name" value="SpoU_methylase"/>
    <property type="match status" value="1"/>
</dbReference>
<dbReference type="Pfam" id="PF08032">
    <property type="entry name" value="SpoU_sub_bind"/>
    <property type="match status" value="1"/>
</dbReference>
<name>A0A1V4SRT3_RUMHU</name>
<dbReference type="Gene3D" id="3.40.1280.10">
    <property type="match status" value="1"/>
</dbReference>
<comment type="caution">
    <text evidence="6">The sequence shown here is derived from an EMBL/GenBank/DDBJ whole genome shotgun (WGS) entry which is preliminary data.</text>
</comment>
<accession>A0A1V4SRT3</accession>
<dbReference type="InterPro" id="IPR029028">
    <property type="entry name" value="Alpha/beta_knot_MTases"/>
</dbReference>
<keyword evidence="3 6" id="KW-0808">Transferase</keyword>
<dbReference type="InterPro" id="IPR029064">
    <property type="entry name" value="Ribosomal_eL30-like_sf"/>
</dbReference>
<reference evidence="6 7" key="1">
    <citation type="submission" date="2017-03" db="EMBL/GenBank/DDBJ databases">
        <title>Genome sequence of Clostridium hungatei DSM 14427.</title>
        <authorList>
            <person name="Poehlein A."/>
            <person name="Daniel R."/>
        </authorList>
    </citation>
    <scope>NUCLEOTIDE SEQUENCE [LARGE SCALE GENOMIC DNA]</scope>
    <source>
        <strain evidence="6 7">DSM 14427</strain>
    </source>
</reference>
<dbReference type="PANTHER" id="PTHR46429:SF1">
    <property type="entry name" value="23S RRNA (GUANOSINE-2'-O-)-METHYLTRANSFERASE RLMB"/>
    <property type="match status" value="1"/>
</dbReference>
<sequence length="335" mass="36464">MAADKRQGNSTAGERRGSFGDRRGPETDSDRRNSFDKRGPRPEQNRRGARAGKPDAGNRTRAEKGPRDFGEKRIPREPKLEAEVQEEQLGDSDKLEGRNSVLEALKAGRTINKLFVIKGEREGSIRQIVAMARQKGIIVTEVEKSALDSMSTSRSHQGVIAFVAVKEYVEVDDILQAAREKGQPPFIIILDEIADPHNFGAILRTANAVGAHGIIIPKRRAIGLTSAVSKASAGAVEYVPVSRVTNIAQTIEYLKKNNVWVVGTDATGDKAFYESDLKGPMALVVGSEGEGMGKLIREKCDFVVNIPMQGEISSLNASVAAAIVMYEILKQRGRS</sequence>
<dbReference type="InterPro" id="IPR001537">
    <property type="entry name" value="SpoU_MeTrfase"/>
</dbReference>
<dbReference type="PANTHER" id="PTHR46429">
    <property type="entry name" value="23S RRNA (GUANOSINE-2'-O-)-METHYLTRANSFERASE RLMB"/>
    <property type="match status" value="1"/>
</dbReference>
<dbReference type="STRING" id="48256.CLHUN_04100"/>
<proteinExistence type="inferred from homology"/>
<dbReference type="GO" id="GO:0008173">
    <property type="term" value="F:RNA methyltransferase activity"/>
    <property type="evidence" value="ECO:0007669"/>
    <property type="project" value="InterPro"/>
</dbReference>
<evidence type="ECO:0000313" key="7">
    <source>
        <dbReference type="Proteomes" id="UP000191554"/>
    </source>
</evidence>
<dbReference type="FunFam" id="3.40.1280.10:FF:000008">
    <property type="entry name" value="Group 3 RNA methyltransferase TrmH"/>
    <property type="match status" value="1"/>
</dbReference>
<keyword evidence="7" id="KW-1185">Reference proteome</keyword>
<dbReference type="RefSeq" id="WP_080062900.1">
    <property type="nucleotide sequence ID" value="NZ_MZGX01000002.1"/>
</dbReference>
<dbReference type="GO" id="GO:0006396">
    <property type="term" value="P:RNA processing"/>
    <property type="evidence" value="ECO:0007669"/>
    <property type="project" value="InterPro"/>
</dbReference>
<dbReference type="EMBL" id="MZGX01000002">
    <property type="protein sequence ID" value="OPX45937.1"/>
    <property type="molecule type" value="Genomic_DNA"/>
</dbReference>
<gene>
    <name evidence="6" type="ORF">CLHUN_04100</name>
</gene>
<dbReference type="CDD" id="cd18103">
    <property type="entry name" value="SpoU-like_RlmB"/>
    <property type="match status" value="1"/>
</dbReference>